<sequence length="455" mass="52031">MICAVLLISVQWRRFMNPAISIVVPAYNKEPYIKQCMDSLINQTLKDIEIIVVDDASTDNTLQILRDYEKKDSRVKIIAKALNGGLHMARKTAVKATSGDYVLFVDADDEIELKTCEVLYSYVSSHPADILHFGVSIHPEGKSDEDFAYSYDQMYAQTNGDQSGDNIIKSSFSSDFPHWMPWNVITALFNGDLIRASFEKTVSTRLTKVEDAYEYFVTASSAKTLKDLTAFRALKYHIGRGISGRSKISVERFSTEQQYIKDVVNAFCDFAGDFVDDSNGIFVNDSFDDCALKSRKQTVEEAAKWFNNRALKIVKDEFFTRLKVEDFQEAINAVIETWGLERACLIVLEELVHLMNQVVEDDCVIKHGSVCDALLNVYRNIKPDSFNDSQNATYAEQVDLMSLHIMQVSKQKYEEEQKRLQIEEQKRYDAMPAYKRFAKKIKNMVKNLIKPKNDK</sequence>
<evidence type="ECO:0000259" key="1">
    <source>
        <dbReference type="Pfam" id="PF00535"/>
    </source>
</evidence>
<evidence type="ECO:0000313" key="3">
    <source>
        <dbReference type="Proteomes" id="UP000014601"/>
    </source>
</evidence>
<dbReference type="GO" id="GO:0016758">
    <property type="term" value="F:hexosyltransferase activity"/>
    <property type="evidence" value="ECO:0007669"/>
    <property type="project" value="UniProtKB-ARBA"/>
</dbReference>
<reference evidence="2 3" key="1">
    <citation type="submission" date="2013-06" db="EMBL/GenBank/DDBJ databases">
        <authorList>
            <person name="Weinstock G."/>
            <person name="Sodergren E."/>
            <person name="Lobos E.A."/>
            <person name="Fulton L."/>
            <person name="Fulton R."/>
            <person name="Courtney L."/>
            <person name="Fronick C."/>
            <person name="O'Laughlin M."/>
            <person name="Godfrey J."/>
            <person name="Wilson R.M."/>
            <person name="Miner T."/>
            <person name="Farmer C."/>
            <person name="Delehaunty K."/>
            <person name="Cordes M."/>
            <person name="Minx P."/>
            <person name="Tomlinson C."/>
            <person name="Chen J."/>
            <person name="Wollam A."/>
            <person name="Pepin K.H."/>
            <person name="Bhonagiri V."/>
            <person name="Zhang X."/>
            <person name="Warren W."/>
            <person name="Mitreva M."/>
            <person name="Mardis E.R."/>
            <person name="Wilson R.K."/>
        </authorList>
    </citation>
    <scope>NUCLEOTIDE SEQUENCE [LARGE SCALE GENOMIC DNA]</scope>
    <source>
        <strain evidence="2 3">JCP7719</strain>
    </source>
</reference>
<organism evidence="2 3">
    <name type="scientific">Gardnerella pickettii JCP7719</name>
    <dbReference type="NCBI Taxonomy" id="1261061"/>
    <lineage>
        <taxon>Bacteria</taxon>
        <taxon>Bacillati</taxon>
        <taxon>Actinomycetota</taxon>
        <taxon>Actinomycetes</taxon>
        <taxon>Bifidobacteriales</taxon>
        <taxon>Bifidobacteriaceae</taxon>
        <taxon>Gardnerella</taxon>
        <taxon>Gardnerella pickettii</taxon>
    </lineage>
</organism>
<accession>S4GLA2</accession>
<dbReference type="CDD" id="cd00761">
    <property type="entry name" value="Glyco_tranf_GTA_type"/>
    <property type="match status" value="1"/>
</dbReference>
<comment type="caution">
    <text evidence="2">The sequence shown here is derived from an EMBL/GenBank/DDBJ whole genome shotgun (WGS) entry which is preliminary data.</text>
</comment>
<proteinExistence type="predicted"/>
<dbReference type="Gene3D" id="3.90.550.10">
    <property type="entry name" value="Spore Coat Polysaccharide Biosynthesis Protein SpsA, Chain A"/>
    <property type="match status" value="1"/>
</dbReference>
<dbReference type="PATRIC" id="fig|1261061.4.peg.958"/>
<dbReference type="HOGENOM" id="CLU_632624_0_0_11"/>
<dbReference type="AlphaFoldDB" id="S4GLA2"/>
<gene>
    <name evidence="2" type="ORF">HMPREF1576_01107</name>
</gene>
<dbReference type="SUPFAM" id="SSF53448">
    <property type="entry name" value="Nucleotide-diphospho-sugar transferases"/>
    <property type="match status" value="1"/>
</dbReference>
<dbReference type="Pfam" id="PF00535">
    <property type="entry name" value="Glycos_transf_2"/>
    <property type="match status" value="1"/>
</dbReference>
<keyword evidence="2" id="KW-0808">Transferase</keyword>
<protein>
    <submittedName>
        <fullName evidence="2">Glycosyltransferase, group 2 family protein</fullName>
    </submittedName>
</protein>
<evidence type="ECO:0000313" key="2">
    <source>
        <dbReference type="EMBL" id="EPI50188.1"/>
    </source>
</evidence>
<dbReference type="InterPro" id="IPR029044">
    <property type="entry name" value="Nucleotide-diphossugar_trans"/>
</dbReference>
<dbReference type="EMBL" id="ATJO01000103">
    <property type="protein sequence ID" value="EPI50188.1"/>
    <property type="molecule type" value="Genomic_DNA"/>
</dbReference>
<dbReference type="PANTHER" id="PTHR22916">
    <property type="entry name" value="GLYCOSYLTRANSFERASE"/>
    <property type="match status" value="1"/>
</dbReference>
<feature type="domain" description="Glycosyltransferase 2-like" evidence="1">
    <location>
        <begin position="21"/>
        <end position="144"/>
    </location>
</feature>
<dbReference type="InterPro" id="IPR001173">
    <property type="entry name" value="Glyco_trans_2-like"/>
</dbReference>
<name>S4GLA2_9BIFI</name>
<dbReference type="PANTHER" id="PTHR22916:SF3">
    <property type="entry name" value="UDP-GLCNAC:BETAGAL BETA-1,3-N-ACETYLGLUCOSAMINYLTRANSFERASE-LIKE PROTEIN 1"/>
    <property type="match status" value="1"/>
</dbReference>
<dbReference type="Proteomes" id="UP000014601">
    <property type="component" value="Unassembled WGS sequence"/>
</dbReference>